<dbReference type="EMBL" id="SOBG01000002">
    <property type="protein sequence ID" value="TDT71961.1"/>
    <property type="molecule type" value="Genomic_DNA"/>
</dbReference>
<dbReference type="AlphaFoldDB" id="A0AA46E0A2"/>
<gene>
    <name evidence="1" type="ORF">EV215_0654</name>
</gene>
<accession>A0AA46E0A2</accession>
<dbReference type="RefSeq" id="WP_166667332.1">
    <property type="nucleotide sequence ID" value="NZ_SOBG01000002.1"/>
</dbReference>
<sequence length="56" mass="6491">MKKTLGEDIECPYCHKVFWKGDEVEIITKNNKYFIHCTGCGAILEIDIHSDDKVYV</sequence>
<keyword evidence="2" id="KW-1185">Reference proteome</keyword>
<proteinExistence type="predicted"/>
<evidence type="ECO:0000313" key="1">
    <source>
        <dbReference type="EMBL" id="TDT71961.1"/>
    </source>
</evidence>
<evidence type="ECO:0000313" key="2">
    <source>
        <dbReference type="Proteomes" id="UP000294678"/>
    </source>
</evidence>
<protein>
    <submittedName>
        <fullName evidence="1">Uncharacterized protein</fullName>
    </submittedName>
</protein>
<organism evidence="1 2">
    <name type="scientific">Hypnocyclicus thermotrophus</name>
    <dbReference type="NCBI Taxonomy" id="1627895"/>
    <lineage>
        <taxon>Bacteria</taxon>
        <taxon>Fusobacteriati</taxon>
        <taxon>Fusobacteriota</taxon>
        <taxon>Fusobacteriia</taxon>
        <taxon>Fusobacteriales</taxon>
        <taxon>Fusobacteriaceae</taxon>
        <taxon>Hypnocyclicus</taxon>
    </lineage>
</organism>
<name>A0AA46E0A2_9FUSO</name>
<comment type="caution">
    <text evidence="1">The sequence shown here is derived from an EMBL/GenBank/DDBJ whole genome shotgun (WGS) entry which is preliminary data.</text>
</comment>
<dbReference type="Proteomes" id="UP000294678">
    <property type="component" value="Unassembled WGS sequence"/>
</dbReference>
<reference evidence="1 2" key="1">
    <citation type="submission" date="2019-03" db="EMBL/GenBank/DDBJ databases">
        <title>Genomic Encyclopedia of Type Strains, Phase IV (KMG-IV): sequencing the most valuable type-strain genomes for metagenomic binning, comparative biology and taxonomic classification.</title>
        <authorList>
            <person name="Goeker M."/>
        </authorList>
    </citation>
    <scope>NUCLEOTIDE SEQUENCE [LARGE SCALE GENOMIC DNA]</scope>
    <source>
        <strain evidence="1 2">DSM 100055</strain>
    </source>
</reference>